<evidence type="ECO:0000313" key="3">
    <source>
        <dbReference type="EMBL" id="PWN41336.1"/>
    </source>
</evidence>
<feature type="compositionally biased region" description="Polar residues" evidence="2">
    <location>
        <begin position="68"/>
        <end position="77"/>
    </location>
</feature>
<feature type="compositionally biased region" description="Gly residues" evidence="2">
    <location>
        <begin position="549"/>
        <end position="559"/>
    </location>
</feature>
<evidence type="ECO:0000313" key="4">
    <source>
        <dbReference type="Proteomes" id="UP000245783"/>
    </source>
</evidence>
<feature type="region of interest" description="Disordered" evidence="2">
    <location>
        <begin position="68"/>
        <end position="152"/>
    </location>
</feature>
<dbReference type="AlphaFoldDB" id="A0A316VUP3"/>
<evidence type="ECO:0000256" key="2">
    <source>
        <dbReference type="SAM" id="MobiDB-lite"/>
    </source>
</evidence>
<dbReference type="Pfam" id="PF03803">
    <property type="entry name" value="Scramblase"/>
    <property type="match status" value="1"/>
</dbReference>
<evidence type="ECO:0000256" key="1">
    <source>
        <dbReference type="ARBA" id="ARBA00005350"/>
    </source>
</evidence>
<feature type="region of interest" description="Disordered" evidence="2">
    <location>
        <begin position="355"/>
        <end position="376"/>
    </location>
</feature>
<feature type="compositionally biased region" description="Polar residues" evidence="2">
    <location>
        <begin position="359"/>
        <end position="371"/>
    </location>
</feature>
<gene>
    <name evidence="3" type="ORF">IE81DRAFT_324605</name>
</gene>
<name>A0A316VUP3_9BASI</name>
<feature type="compositionally biased region" description="Polar residues" evidence="2">
    <location>
        <begin position="113"/>
        <end position="124"/>
    </location>
</feature>
<feature type="compositionally biased region" description="Pro residues" evidence="2">
    <location>
        <begin position="133"/>
        <end position="142"/>
    </location>
</feature>
<feature type="region of interest" description="Disordered" evidence="2">
    <location>
        <begin position="14"/>
        <end position="46"/>
    </location>
</feature>
<dbReference type="PANTHER" id="PTHR23248">
    <property type="entry name" value="PHOSPHOLIPID SCRAMBLASE-RELATED"/>
    <property type="match status" value="1"/>
</dbReference>
<dbReference type="InParanoid" id="A0A316VUP3"/>
<dbReference type="GO" id="GO:0005886">
    <property type="term" value="C:plasma membrane"/>
    <property type="evidence" value="ECO:0007669"/>
    <property type="project" value="TreeGrafter"/>
</dbReference>
<proteinExistence type="inferred from homology"/>
<feature type="compositionally biased region" description="Gly residues" evidence="2">
    <location>
        <begin position="566"/>
        <end position="575"/>
    </location>
</feature>
<dbReference type="InterPro" id="IPR005552">
    <property type="entry name" value="Scramblase"/>
</dbReference>
<feature type="compositionally biased region" description="Low complexity" evidence="2">
    <location>
        <begin position="78"/>
        <end position="97"/>
    </location>
</feature>
<feature type="region of interest" description="Disordered" evidence="2">
    <location>
        <begin position="498"/>
        <end position="575"/>
    </location>
</feature>
<comment type="similarity">
    <text evidence="1">Belongs to the phospholipid scramblase family.</text>
</comment>
<protein>
    <submittedName>
        <fullName evidence="3">Scramblase-domain-containing protein</fullName>
    </submittedName>
</protein>
<dbReference type="Proteomes" id="UP000245783">
    <property type="component" value="Unassembled WGS sequence"/>
</dbReference>
<sequence>MSPARCQALRHTLRRLPQHVASHPSPRVHPPLSLGESSNTHKRAVSTASHHSFVATSLLELEECSVASRRSYSRLPNSSRGSRVGRRAAQQATATQRSVENAKSAPRDDAGETSGSDAQDTSALQDLGQRQPPTEPAVPLPSDPDGVLSPQTHPAVATMLGQEAVICTREVEWMNIMVGFEQANRYALLSPSGQPLGYLVEQEGSLGKTLTRQLLRTHRPFKALVLAPDGAPILRVERSFTFINSRTRVYSIDPDTYDSAADVDLERAPDESNEQLIGEVKQVWHPFKRRYEIYRARDGGQEMQQIAKVDGAFLTWDFNLEDESGKVVGSVNRNFRGFARELFADVGQYVVRFEGDTPASGTSTNNQSTVKAENESRELVPITPSLTLDERALALCGLAFGLDVDYFSRHSSSGSGGFFPGFLPIPMGGGGSPPPTETAGQTSGSGTGGEPTPSGGAGTDVWQDTRGVQHPQLPPGAVGGESAVGTAGTMAGYEAWSGWMNPSSTSDSPAPAQPVQGAPPPPPQDYTGSGQGYSGRDEDVWGDQDPWKGGDGNSGGGLFGDIFGDLGDGGDFFDG</sequence>
<keyword evidence="4" id="KW-1185">Reference proteome</keyword>
<reference evidence="3 4" key="1">
    <citation type="journal article" date="2018" name="Mol. Biol. Evol.">
        <title>Broad Genomic Sampling Reveals a Smut Pathogenic Ancestry of the Fungal Clade Ustilaginomycotina.</title>
        <authorList>
            <person name="Kijpornyongpan T."/>
            <person name="Mondo S.J."/>
            <person name="Barry K."/>
            <person name="Sandor L."/>
            <person name="Lee J."/>
            <person name="Lipzen A."/>
            <person name="Pangilinan J."/>
            <person name="LaButti K."/>
            <person name="Hainaut M."/>
            <person name="Henrissat B."/>
            <person name="Grigoriev I.V."/>
            <person name="Spatafora J.W."/>
            <person name="Aime M.C."/>
        </authorList>
    </citation>
    <scope>NUCLEOTIDE SEQUENCE [LARGE SCALE GENOMIC DNA]</scope>
    <source>
        <strain evidence="3 4">MCA 4658</strain>
    </source>
</reference>
<dbReference type="STRING" id="1522189.A0A316VUP3"/>
<dbReference type="EMBL" id="KZ819394">
    <property type="protein sequence ID" value="PWN41336.1"/>
    <property type="molecule type" value="Genomic_DNA"/>
</dbReference>
<feature type="region of interest" description="Disordered" evidence="2">
    <location>
        <begin position="424"/>
        <end position="484"/>
    </location>
</feature>
<organism evidence="3 4">
    <name type="scientific">Ceraceosorus guamensis</name>
    <dbReference type="NCBI Taxonomy" id="1522189"/>
    <lineage>
        <taxon>Eukaryota</taxon>
        <taxon>Fungi</taxon>
        <taxon>Dikarya</taxon>
        <taxon>Basidiomycota</taxon>
        <taxon>Ustilaginomycotina</taxon>
        <taxon>Exobasidiomycetes</taxon>
        <taxon>Ceraceosorales</taxon>
        <taxon>Ceraceosoraceae</taxon>
        <taxon>Ceraceosorus</taxon>
    </lineage>
</organism>
<dbReference type="GeneID" id="37036145"/>
<dbReference type="OrthoDB" id="191150at2759"/>
<accession>A0A316VUP3</accession>
<dbReference type="GO" id="GO:0017128">
    <property type="term" value="F:phospholipid scramblase activity"/>
    <property type="evidence" value="ECO:0007669"/>
    <property type="project" value="InterPro"/>
</dbReference>
<dbReference type="PANTHER" id="PTHR23248:SF9">
    <property type="entry name" value="PHOSPHOLIPID SCRAMBLASE"/>
    <property type="match status" value="1"/>
</dbReference>
<dbReference type="RefSeq" id="XP_025368496.1">
    <property type="nucleotide sequence ID" value="XM_025514275.1"/>
</dbReference>